<organism evidence="6 7">
    <name type="scientific">Actinomadura rugatobispora</name>
    <dbReference type="NCBI Taxonomy" id="1994"/>
    <lineage>
        <taxon>Bacteria</taxon>
        <taxon>Bacillati</taxon>
        <taxon>Actinomycetota</taxon>
        <taxon>Actinomycetes</taxon>
        <taxon>Streptosporangiales</taxon>
        <taxon>Thermomonosporaceae</taxon>
        <taxon>Actinomadura</taxon>
    </lineage>
</organism>
<protein>
    <submittedName>
        <fullName evidence="6">LLM class flavin-dependent oxidoreductase</fullName>
    </submittedName>
</protein>
<evidence type="ECO:0000256" key="3">
    <source>
        <dbReference type="ARBA" id="ARBA00023002"/>
    </source>
</evidence>
<evidence type="ECO:0000256" key="1">
    <source>
        <dbReference type="ARBA" id="ARBA00022630"/>
    </source>
</evidence>
<dbReference type="Gene3D" id="3.20.20.30">
    <property type="entry name" value="Luciferase-like domain"/>
    <property type="match status" value="1"/>
</dbReference>
<keyword evidence="2" id="KW-0288">FMN</keyword>
<keyword evidence="3" id="KW-0560">Oxidoreductase</keyword>
<feature type="domain" description="Luciferase-like" evidence="5">
    <location>
        <begin position="44"/>
        <end position="249"/>
    </location>
</feature>
<sequence>MSEDFGARIHLALALSGDQALTVLADDALLARLDRAPLAFTVVGADRLAAREADGEADGARTIDPSTATAVLAGRTVGAAFLAAASPARDHPYNLARRIASAGHLSRGRTGLAAGSADPFVADGAGRSHGGGPVLTARPGAAATRDLVLAVQKLEQTWPYDAIVADRERRIFARGDRIRRAGHDGVFPTAGPLTLPSTPEGSSPVAWWASAPDELEAAAEVADVVIVPEGDDWAAGARAALDAAPRRHFTDPAQRPLLFTVIDVAPGTAAGELRTRIDAAGAADGIVLRPAGADPGEAIGLATDLGGGDRPDVLSLRARLGLPRTADLLPEGPGVFPEPAPQT</sequence>
<evidence type="ECO:0000313" key="6">
    <source>
        <dbReference type="EMBL" id="MFC5744486.1"/>
    </source>
</evidence>
<dbReference type="InterPro" id="IPR051260">
    <property type="entry name" value="Diverse_substr_monoxygenases"/>
</dbReference>
<proteinExistence type="predicted"/>
<comment type="caution">
    <text evidence="6">The sequence shown here is derived from an EMBL/GenBank/DDBJ whole genome shotgun (WGS) entry which is preliminary data.</text>
</comment>
<evidence type="ECO:0000313" key="7">
    <source>
        <dbReference type="Proteomes" id="UP001596074"/>
    </source>
</evidence>
<dbReference type="PANTHER" id="PTHR30011:SF16">
    <property type="entry name" value="C2H2 FINGER DOMAIN TRANSCRIPTION FACTOR (EUROFUNG)-RELATED"/>
    <property type="match status" value="1"/>
</dbReference>
<dbReference type="Pfam" id="PF00296">
    <property type="entry name" value="Bac_luciferase"/>
    <property type="match status" value="1"/>
</dbReference>
<evidence type="ECO:0000259" key="5">
    <source>
        <dbReference type="Pfam" id="PF00296"/>
    </source>
</evidence>
<dbReference type="InterPro" id="IPR036661">
    <property type="entry name" value="Luciferase-like_sf"/>
</dbReference>
<dbReference type="SUPFAM" id="SSF51679">
    <property type="entry name" value="Bacterial luciferase-like"/>
    <property type="match status" value="1"/>
</dbReference>
<accession>A0ABW0ZR55</accession>
<dbReference type="PANTHER" id="PTHR30011">
    <property type="entry name" value="ALKANESULFONATE MONOOXYGENASE-RELATED"/>
    <property type="match status" value="1"/>
</dbReference>
<evidence type="ECO:0000256" key="4">
    <source>
        <dbReference type="ARBA" id="ARBA00023033"/>
    </source>
</evidence>
<gene>
    <name evidence="6" type="ORF">ACFPZN_02540</name>
</gene>
<dbReference type="InterPro" id="IPR011251">
    <property type="entry name" value="Luciferase-like_dom"/>
</dbReference>
<evidence type="ECO:0000256" key="2">
    <source>
        <dbReference type="ARBA" id="ARBA00022643"/>
    </source>
</evidence>
<reference evidence="7" key="1">
    <citation type="journal article" date="2019" name="Int. J. Syst. Evol. Microbiol.">
        <title>The Global Catalogue of Microorganisms (GCM) 10K type strain sequencing project: providing services to taxonomists for standard genome sequencing and annotation.</title>
        <authorList>
            <consortium name="The Broad Institute Genomics Platform"/>
            <consortium name="The Broad Institute Genome Sequencing Center for Infectious Disease"/>
            <person name="Wu L."/>
            <person name="Ma J."/>
        </authorList>
    </citation>
    <scope>NUCLEOTIDE SEQUENCE [LARGE SCALE GENOMIC DNA]</scope>
    <source>
        <strain evidence="7">KCTC 42087</strain>
    </source>
</reference>
<name>A0ABW0ZR55_9ACTN</name>
<keyword evidence="1" id="KW-0285">Flavoprotein</keyword>
<keyword evidence="4" id="KW-0503">Monooxygenase</keyword>
<keyword evidence="7" id="KW-1185">Reference proteome</keyword>
<dbReference type="RefSeq" id="WP_378279697.1">
    <property type="nucleotide sequence ID" value="NZ_JBHSON010000003.1"/>
</dbReference>
<dbReference type="Proteomes" id="UP001596074">
    <property type="component" value="Unassembled WGS sequence"/>
</dbReference>
<dbReference type="EMBL" id="JBHSON010000003">
    <property type="protein sequence ID" value="MFC5744486.1"/>
    <property type="molecule type" value="Genomic_DNA"/>
</dbReference>